<dbReference type="Gene3D" id="3.80.10.10">
    <property type="entry name" value="Ribonuclease Inhibitor"/>
    <property type="match status" value="1"/>
</dbReference>
<dbReference type="Proteomes" id="UP001151699">
    <property type="component" value="Chromosome B"/>
</dbReference>
<proteinExistence type="predicted"/>
<dbReference type="SMART" id="SM00256">
    <property type="entry name" value="FBOX"/>
    <property type="match status" value="1"/>
</dbReference>
<dbReference type="OrthoDB" id="7789130at2759"/>
<name>A0A9Q0S4G2_9DIPT</name>
<dbReference type="InterPro" id="IPR036047">
    <property type="entry name" value="F-box-like_dom_sf"/>
</dbReference>
<dbReference type="PANTHER" id="PTHR38926:SF5">
    <property type="entry name" value="F-BOX AND LEUCINE-RICH REPEAT PROTEIN 6"/>
    <property type="match status" value="1"/>
</dbReference>
<dbReference type="CDD" id="cd09917">
    <property type="entry name" value="F-box_SF"/>
    <property type="match status" value="1"/>
</dbReference>
<comment type="caution">
    <text evidence="2">The sequence shown here is derived from an EMBL/GenBank/DDBJ whole genome shotgun (WGS) entry which is preliminary data.</text>
</comment>
<dbReference type="Pfam" id="PF12937">
    <property type="entry name" value="F-box-like"/>
    <property type="match status" value="1"/>
</dbReference>
<feature type="domain" description="F-box" evidence="1">
    <location>
        <begin position="1"/>
        <end position="50"/>
    </location>
</feature>
<dbReference type="PANTHER" id="PTHR38926">
    <property type="entry name" value="F-BOX DOMAIN CONTAINING PROTEIN, EXPRESSED"/>
    <property type="match status" value="1"/>
</dbReference>
<evidence type="ECO:0000259" key="1">
    <source>
        <dbReference type="PROSITE" id="PS50181"/>
    </source>
</evidence>
<organism evidence="2 3">
    <name type="scientific">Pseudolycoriella hygida</name>
    <dbReference type="NCBI Taxonomy" id="35572"/>
    <lineage>
        <taxon>Eukaryota</taxon>
        <taxon>Metazoa</taxon>
        <taxon>Ecdysozoa</taxon>
        <taxon>Arthropoda</taxon>
        <taxon>Hexapoda</taxon>
        <taxon>Insecta</taxon>
        <taxon>Pterygota</taxon>
        <taxon>Neoptera</taxon>
        <taxon>Endopterygota</taxon>
        <taxon>Diptera</taxon>
        <taxon>Nematocera</taxon>
        <taxon>Sciaroidea</taxon>
        <taxon>Sciaridae</taxon>
        <taxon>Pseudolycoriella</taxon>
    </lineage>
</organism>
<sequence>MITINHLPNEILITIFRKIDQESLKNAALTCKLWKELVESACPWSIYVNYDHGTADERLVEFFLTTNRKFRKIKMDALAQMDKNKIIDIIRKHGSNVSKFSLLNSMVENVDHFIEMIKCMPNLNHLIVYGVTIVNGTGVTSNDALSSLPEFTKLKTFELVECACSVVQCFKRSNLKEFKLLSNVYETSSTTHTPALELLQSQTQLKTLALRSIDDASALFRTESIGSVKFQLNQLSLLDIQLRESPNDYNNLLRFLKSQAKTIKRLEMGKRFPDLVYEFVFAKFKNLKSLRLMINELPQELEFYNRLEENKSITQLTFMDYPTPNHLNNGCPPSLQEFIRHVPNVTDLTLNKYCDRGTLEFIAANLRNLKRLSVTYFNEMIFSDLQFPNLKTLCIIKVEEDVNWDKFTKLNPDIKEIIIDTGSFSGFSNWTESIVNEFLDALRRNLRLQVLRIGGRLRTNELTYKIIREFTDLKIVDLNRKCALEKHLMSGIPGLYFHDNEFQTFFNDSEFWKQDDYDGRLPDIDVGGGNWGDGDNILDPFDMHLMDIDVYDEYDEYDDQDDQDDFFDDFDDEFGEISD</sequence>
<evidence type="ECO:0000313" key="3">
    <source>
        <dbReference type="Proteomes" id="UP001151699"/>
    </source>
</evidence>
<dbReference type="PROSITE" id="PS50181">
    <property type="entry name" value="FBOX"/>
    <property type="match status" value="1"/>
</dbReference>
<dbReference type="SUPFAM" id="SSF52047">
    <property type="entry name" value="RNI-like"/>
    <property type="match status" value="2"/>
</dbReference>
<dbReference type="SUPFAM" id="SSF81383">
    <property type="entry name" value="F-box domain"/>
    <property type="match status" value="1"/>
</dbReference>
<dbReference type="EMBL" id="WJQU01000002">
    <property type="protein sequence ID" value="KAJ6643005.1"/>
    <property type="molecule type" value="Genomic_DNA"/>
</dbReference>
<protein>
    <recommendedName>
        <fullName evidence="1">F-box domain-containing protein</fullName>
    </recommendedName>
</protein>
<gene>
    <name evidence="2" type="ORF">Bhyg_07961</name>
</gene>
<evidence type="ECO:0000313" key="2">
    <source>
        <dbReference type="EMBL" id="KAJ6643005.1"/>
    </source>
</evidence>
<keyword evidence="3" id="KW-1185">Reference proteome</keyword>
<reference evidence="2" key="1">
    <citation type="submission" date="2022-07" db="EMBL/GenBank/DDBJ databases">
        <authorList>
            <person name="Trinca V."/>
            <person name="Uliana J.V.C."/>
            <person name="Torres T.T."/>
            <person name="Ward R.J."/>
            <person name="Monesi N."/>
        </authorList>
    </citation>
    <scope>NUCLEOTIDE SEQUENCE</scope>
    <source>
        <strain evidence="2">HSMRA1968</strain>
        <tissue evidence="2">Whole embryos</tissue>
    </source>
</reference>
<accession>A0A9Q0S4G2</accession>
<dbReference type="AlphaFoldDB" id="A0A9Q0S4G2"/>
<dbReference type="InterPro" id="IPR001810">
    <property type="entry name" value="F-box_dom"/>
</dbReference>
<dbReference type="Gene3D" id="1.20.1280.50">
    <property type="match status" value="1"/>
</dbReference>
<dbReference type="InterPro" id="IPR032675">
    <property type="entry name" value="LRR_dom_sf"/>
</dbReference>